<evidence type="ECO:0000313" key="2">
    <source>
        <dbReference type="EMBL" id="ACU60491.1"/>
    </source>
</evidence>
<dbReference type="Proteomes" id="UP000002215">
    <property type="component" value="Chromosome"/>
</dbReference>
<proteinExistence type="predicted"/>
<accession>A0A979G4F3</accession>
<feature type="domain" description="Competence protein CoiA-like N-terminal" evidence="1">
    <location>
        <begin position="20"/>
        <end position="49"/>
    </location>
</feature>
<dbReference type="EMBL" id="CP001699">
    <property type="protein sequence ID" value="ACU60491.1"/>
    <property type="molecule type" value="Genomic_DNA"/>
</dbReference>
<reference evidence="2 3" key="2">
    <citation type="journal article" date="2010" name="Stand. Genomic Sci.">
        <title>Complete genome sequence of Chitinophaga pinensis type strain (UQM 2034).</title>
        <authorList>
            <person name="Glavina Del Rio T."/>
            <person name="Abt B."/>
            <person name="Spring S."/>
            <person name="Lapidus A."/>
            <person name="Nolan M."/>
            <person name="Tice H."/>
            <person name="Copeland A."/>
            <person name="Cheng J.F."/>
            <person name="Chen F."/>
            <person name="Bruce D."/>
            <person name="Goodwin L."/>
            <person name="Pitluck S."/>
            <person name="Ivanova N."/>
            <person name="Mavromatis K."/>
            <person name="Mikhailova N."/>
            <person name="Pati A."/>
            <person name="Chen A."/>
            <person name="Palaniappan K."/>
            <person name="Land M."/>
            <person name="Hauser L."/>
            <person name="Chang Y.J."/>
            <person name="Jeffries C.D."/>
            <person name="Chain P."/>
            <person name="Saunders E."/>
            <person name="Detter J.C."/>
            <person name="Brettin T."/>
            <person name="Rohde M."/>
            <person name="Goker M."/>
            <person name="Bristow J."/>
            <person name="Eisen J.A."/>
            <person name="Markowitz V."/>
            <person name="Hugenholtz P."/>
            <person name="Kyrpides N.C."/>
            <person name="Klenk H.P."/>
            <person name="Lucas S."/>
        </authorList>
    </citation>
    <scope>NUCLEOTIDE SEQUENCE [LARGE SCALE GENOMIC DNA]</scope>
    <source>
        <strain evidence="3">ATCC 43595 / DSM 2588 / LMG 13176 / NBRC 15968 / NCIMB 11800 / UQM 2034</strain>
    </source>
</reference>
<gene>
    <name evidence="2" type="ordered locus">Cpin_3015</name>
</gene>
<sequence>MRFALVDGQLIEALYALEGTCPGCGKQVFARCGDVRVAHWAHAGEKMCDRWWDSETEWHRSWKSQFPQPWQEVFRQDVRTHEIHIADVQTEHDLVIEFQHSSIKKKERDARESIYGNMVWVVDGAFRKNDYSRFFKNQGKFKFTEESGIFHVDRPEECFHSTWLSSSKPVIFDFRAVAPEGNIFDAHKYLYCLFPISIGGSAVFAELTPDDFIKKVIKGEWLLWFEGLMNGFR</sequence>
<dbReference type="AlphaFoldDB" id="A0A979G4F3"/>
<evidence type="ECO:0000259" key="1">
    <source>
        <dbReference type="Pfam" id="PF25164"/>
    </source>
</evidence>
<dbReference type="RefSeq" id="WP_012790667.1">
    <property type="nucleotide sequence ID" value="NC_013132.1"/>
</dbReference>
<dbReference type="InterPro" id="IPR057253">
    <property type="entry name" value="CoiA-like_N"/>
</dbReference>
<protein>
    <submittedName>
        <fullName evidence="2">Competence protein</fullName>
    </submittedName>
</protein>
<organism evidence="2 3">
    <name type="scientific">Chitinophaga pinensis (strain ATCC 43595 / DSM 2588 / LMG 13176 / NBRC 15968 / NCIMB 11800 / UQM 2034)</name>
    <dbReference type="NCBI Taxonomy" id="485918"/>
    <lineage>
        <taxon>Bacteria</taxon>
        <taxon>Pseudomonadati</taxon>
        <taxon>Bacteroidota</taxon>
        <taxon>Chitinophagia</taxon>
        <taxon>Chitinophagales</taxon>
        <taxon>Chitinophagaceae</taxon>
        <taxon>Chitinophaga</taxon>
    </lineage>
</organism>
<dbReference type="OrthoDB" id="4212451at2"/>
<dbReference type="KEGG" id="cpi:Cpin_3015"/>
<evidence type="ECO:0000313" key="3">
    <source>
        <dbReference type="Proteomes" id="UP000002215"/>
    </source>
</evidence>
<dbReference type="Pfam" id="PF25164">
    <property type="entry name" value="CoiA_N"/>
    <property type="match status" value="1"/>
</dbReference>
<name>A0A979G4F3_CHIPD</name>
<reference evidence="3" key="1">
    <citation type="submission" date="2009-08" db="EMBL/GenBank/DDBJ databases">
        <title>The complete genome of Chitinophaga pinensis DSM 2588.</title>
        <authorList>
            <consortium name="US DOE Joint Genome Institute (JGI-PGF)"/>
            <person name="Lucas S."/>
            <person name="Copeland A."/>
            <person name="Lapidus A."/>
            <person name="Glavina del Rio T."/>
            <person name="Dalin E."/>
            <person name="Tice H."/>
            <person name="Bruce D."/>
            <person name="Goodwin L."/>
            <person name="Pitluck S."/>
            <person name="Kyrpides N."/>
            <person name="Mavromatis K."/>
            <person name="Ivanova N."/>
            <person name="Mikhailova N."/>
            <person name="Sims D."/>
            <person name="Meinche L."/>
            <person name="Brettin T."/>
            <person name="Detter J.C."/>
            <person name="Han C."/>
            <person name="Larimer F."/>
            <person name="Land M."/>
            <person name="Hauser L."/>
            <person name="Markowitz V."/>
            <person name="Cheng J.-F."/>
            <person name="Hugenholtz P."/>
            <person name="Woyke T."/>
            <person name="Wu D."/>
            <person name="Spring S."/>
            <person name="Klenk H.-P."/>
            <person name="Eisen J.A."/>
        </authorList>
    </citation>
    <scope>NUCLEOTIDE SEQUENCE [LARGE SCALE GENOMIC DNA]</scope>
    <source>
        <strain evidence="3">ATCC 43595 / DSM 2588 / LMG 13176 / NBRC 15968 / NCIMB 11800 / UQM 2034</strain>
    </source>
</reference>